<name>A0A8I6SF88_CIMLE</name>
<evidence type="ECO:0000256" key="13">
    <source>
        <dbReference type="ARBA" id="ARBA00045128"/>
    </source>
</evidence>
<evidence type="ECO:0000256" key="2">
    <source>
        <dbReference type="ARBA" id="ARBA00004922"/>
    </source>
</evidence>
<dbReference type="EC" id="2.4.1.131" evidence="4 14"/>
<organism evidence="17 18">
    <name type="scientific">Cimex lectularius</name>
    <name type="common">Bed bug</name>
    <name type="synonym">Acanthia lectularia</name>
    <dbReference type="NCBI Taxonomy" id="79782"/>
    <lineage>
        <taxon>Eukaryota</taxon>
        <taxon>Metazoa</taxon>
        <taxon>Ecdysozoa</taxon>
        <taxon>Arthropoda</taxon>
        <taxon>Hexapoda</taxon>
        <taxon>Insecta</taxon>
        <taxon>Pterygota</taxon>
        <taxon>Neoptera</taxon>
        <taxon>Paraneoptera</taxon>
        <taxon>Hemiptera</taxon>
        <taxon>Heteroptera</taxon>
        <taxon>Panheteroptera</taxon>
        <taxon>Cimicomorpha</taxon>
        <taxon>Cimicidae</taxon>
        <taxon>Cimex</taxon>
    </lineage>
</organism>
<comment type="similarity">
    <text evidence="3 14">Belongs to the glycosyltransferase group 1 family. Glycosyltransferase 4 subfamily.</text>
</comment>
<evidence type="ECO:0000256" key="4">
    <source>
        <dbReference type="ARBA" id="ARBA00012645"/>
    </source>
</evidence>
<dbReference type="FunFam" id="3.40.50.2000:FF:000227">
    <property type="entry name" value="Alpha-1,2-mannosyltransferase"/>
    <property type="match status" value="1"/>
</dbReference>
<evidence type="ECO:0000256" key="5">
    <source>
        <dbReference type="ARBA" id="ARBA00022018"/>
    </source>
</evidence>
<evidence type="ECO:0000313" key="18">
    <source>
        <dbReference type="Proteomes" id="UP000494040"/>
    </source>
</evidence>
<sequence length="495" mass="55974">MDFSCFKMYSINLVSLIQWAFVLVVSTVVLIILLSLIAKKYFQKVREKARKSGQPFSVALFHPYCNAGGGGERVLWCAVKAIQARYSSTKIVIYTGDLNASPAEIVKKVYTRFNITLSSPVEFIYLHKRKYIEASRYPHFTLLCQSLGSISLGCEALFAFLPDVYIDSMGFSFTLPLFKLIGGCTTACYVHYPTISKDMLKRVISRDVTITNRAHVARSPILSFAKLVYYRLFAMVYSICGGYSDSIMVNSSWTEDQITYIWSGCRDGKNPTHRVYPPCDTKSLQAMPLAKDIGESKEIKIVSVGQYRPEKDHPLQLKALYELRQIVSEETWDRIKLVFIGSCRDSEDHIRVKDMMDLCKHLSLENNVEFKVNVTYEELKQELASSMIGLHAMWNEHFGIGVVECMAAGHIMVAHRSGGPKADIIEEAEGSRNGFLAYDEREYAEAIAAIIKLSPATRKKIREAARSSVDRFSTAEFEKAFLRTIEPLFSCNKVN</sequence>
<evidence type="ECO:0000256" key="6">
    <source>
        <dbReference type="ARBA" id="ARBA00022676"/>
    </source>
</evidence>
<dbReference type="Proteomes" id="UP000494040">
    <property type="component" value="Unassembled WGS sequence"/>
</dbReference>
<dbReference type="AlphaFoldDB" id="A0A8I6SF88"/>
<dbReference type="PANTHER" id="PTHR45919:SF1">
    <property type="entry name" value="GDP-MAN:MAN(3)GLCNAC(2)-PP-DOL ALPHA-1,2-MANNOSYLTRANSFERASE"/>
    <property type="match status" value="1"/>
</dbReference>
<comment type="function">
    <text evidence="13">GDP-Man:Man(3)GlcNAc(2)-PP-Dol alpha-1,2-mannosyltransferase that operates in the biosynthetic pathway of dolichol-linked oligosaccharides, the glycan precursors employed in protein asparagine (N)-glycosylation. The assembly of dolichol-linked oligosaccharides begins on the cytosolic side of the endoplasmic reticulum membrane and finishes in its lumen. The sequential addition of sugars to dolichol pyrophosphate produces dolichol-linked oligosaccharides containing fourteen sugars, including two GlcNAcs, nine mannoses and three glucoses. Once assembled, the oligosaccharide is transferred from the lipid to nascent proteins by oligosaccharyltransferases. Catalyzes, on the cytoplasmic face of the endoplasmic reticulum, the addition of the fourth and fifth mannose residues to the dolichol-linked oligosaccharide chain, to produce Man(5)GlcNAc(2)-PP-dolichol core oligosaccharide. Man(5)GlcNAc(2)-PP-dolichol is a substrate for ALG3, the following enzyme in the biosynthetic pathway.</text>
</comment>
<keyword evidence="18" id="KW-1185">Reference proteome</keyword>
<evidence type="ECO:0000256" key="14">
    <source>
        <dbReference type="RuleBase" id="RU367051"/>
    </source>
</evidence>
<feature type="domain" description="Glycosyl transferase family 1" evidence="15">
    <location>
        <begin position="296"/>
        <end position="467"/>
    </location>
</feature>
<reference evidence="17" key="1">
    <citation type="submission" date="2022-01" db="UniProtKB">
        <authorList>
            <consortium name="EnsemblMetazoa"/>
        </authorList>
    </citation>
    <scope>IDENTIFICATION</scope>
</reference>
<dbReference type="Gene3D" id="3.40.50.2000">
    <property type="entry name" value="Glycogen Phosphorylase B"/>
    <property type="match status" value="1"/>
</dbReference>
<keyword evidence="8 14" id="KW-0812">Transmembrane</keyword>
<evidence type="ECO:0000256" key="8">
    <source>
        <dbReference type="ARBA" id="ARBA00022692"/>
    </source>
</evidence>
<feature type="transmembrane region" description="Helical" evidence="14">
    <location>
        <begin position="137"/>
        <end position="161"/>
    </location>
</feature>
<dbReference type="UniPathway" id="UPA00378"/>
<feature type="transmembrane region" description="Helical" evidence="14">
    <location>
        <begin position="16"/>
        <end position="38"/>
    </location>
</feature>
<dbReference type="InterPro" id="IPR038013">
    <property type="entry name" value="ALG11"/>
</dbReference>
<evidence type="ECO:0000256" key="12">
    <source>
        <dbReference type="ARBA" id="ARBA00045065"/>
    </source>
</evidence>
<dbReference type="SUPFAM" id="SSF53756">
    <property type="entry name" value="UDP-Glycosyltransferase/glycogen phosphorylase"/>
    <property type="match status" value="1"/>
</dbReference>
<dbReference type="CDD" id="cd03806">
    <property type="entry name" value="GT4_ALG11-like"/>
    <property type="match status" value="1"/>
</dbReference>
<keyword evidence="10 14" id="KW-1133">Transmembrane helix</keyword>
<dbReference type="GO" id="GO:0006487">
    <property type="term" value="P:protein N-linked glycosylation"/>
    <property type="evidence" value="ECO:0007669"/>
    <property type="project" value="TreeGrafter"/>
</dbReference>
<evidence type="ECO:0000256" key="10">
    <source>
        <dbReference type="ARBA" id="ARBA00022989"/>
    </source>
</evidence>
<keyword evidence="7 14" id="KW-0808">Transferase</keyword>
<evidence type="ECO:0000256" key="9">
    <source>
        <dbReference type="ARBA" id="ARBA00022824"/>
    </source>
</evidence>
<comment type="subcellular location">
    <subcellularLocation>
        <location evidence="1">Endoplasmic reticulum membrane</location>
        <topology evidence="1">Single-pass membrane protein</topology>
    </subcellularLocation>
</comment>
<dbReference type="InterPro" id="IPR001296">
    <property type="entry name" value="Glyco_trans_1"/>
</dbReference>
<evidence type="ECO:0000259" key="15">
    <source>
        <dbReference type="Pfam" id="PF00534"/>
    </source>
</evidence>
<dbReference type="PANTHER" id="PTHR45919">
    <property type="entry name" value="GDP-MAN:MAN(3)GLCNAC(2)-PP-DOL ALPHA-1,2-MANNOSYLTRANSFERASE"/>
    <property type="match status" value="1"/>
</dbReference>
<evidence type="ECO:0000256" key="7">
    <source>
        <dbReference type="ARBA" id="ARBA00022679"/>
    </source>
</evidence>
<dbReference type="CTD" id="440138"/>
<accession>A0A8I6SF88</accession>
<keyword evidence="9 14" id="KW-0256">Endoplasmic reticulum</keyword>
<dbReference type="KEGG" id="clec:106672682"/>
<feature type="transmembrane region" description="Helical" evidence="14">
    <location>
        <begin position="173"/>
        <end position="192"/>
    </location>
</feature>
<dbReference type="RefSeq" id="XP_014259777.1">
    <property type="nucleotide sequence ID" value="XM_014404291.2"/>
</dbReference>
<dbReference type="EnsemblMetazoa" id="XM_014404291.2">
    <property type="protein sequence ID" value="XP_014259777.1"/>
    <property type="gene ID" value="LOC106672682"/>
</dbReference>
<comment type="pathway">
    <text evidence="2 14">Protein modification; protein glycosylation.</text>
</comment>
<dbReference type="GeneID" id="106672682"/>
<dbReference type="Pfam" id="PF00534">
    <property type="entry name" value="Glycos_transf_1"/>
    <property type="match status" value="1"/>
</dbReference>
<protein>
    <recommendedName>
        <fullName evidence="5 14">GDP-Man:Man(3)GlcNAc(2)-PP-Dol alpha-1,2-mannosyltransferase</fullName>
        <ecNumber evidence="4 14">2.4.1.131</ecNumber>
    </recommendedName>
</protein>
<evidence type="ECO:0000313" key="17">
    <source>
        <dbReference type="EnsemblMetazoa" id="XP_014259777.1"/>
    </source>
</evidence>
<comment type="catalytic activity">
    <reaction evidence="12 14">
        <text>an alpha-D-Man-(1-&gt;3)-[alpha-D-Man-(1-&gt;6)]-beta-D-Man-(1-&gt;4)-beta-D-GlcNAc-(1-&gt;4)-alpha-D-GlcNAc-diphospho-di-trans,poly-cis-dolichol + 2 GDP-alpha-D-mannose = an alpha-D-Man-(1-&gt;2)-alpha-D-Man-(1-&gt;2)-alpha-D-Man-(1-&gt;3)-[alpha-D-Man-(1-&gt;6)]-beta-D-Man-(1-&gt;4)-beta-D-GlcNAc-(1-&gt;4)-alpha-D-GlcNAc-diphospho-di-trans,poly-cis-dolichol + 2 GDP + 2 H(+)</text>
        <dbReference type="Rhea" id="RHEA:29523"/>
        <dbReference type="Rhea" id="RHEA-COMP:19515"/>
        <dbReference type="Rhea" id="RHEA-COMP:19516"/>
        <dbReference type="ChEBI" id="CHEBI:15378"/>
        <dbReference type="ChEBI" id="CHEBI:57527"/>
        <dbReference type="ChEBI" id="CHEBI:58189"/>
        <dbReference type="ChEBI" id="CHEBI:132511"/>
        <dbReference type="ChEBI" id="CHEBI:132515"/>
        <dbReference type="EC" id="2.4.1.131"/>
    </reaction>
    <physiologicalReaction direction="left-to-right" evidence="12 14">
        <dbReference type="Rhea" id="RHEA:29524"/>
    </physiologicalReaction>
</comment>
<dbReference type="InterPro" id="IPR031814">
    <property type="entry name" value="ALG11_N"/>
</dbReference>
<dbReference type="GO" id="GO:0004377">
    <property type="term" value="F:GDP-Man:Man(3)GlcNAc(2)-PP-Dol alpha-1,2-mannosyltransferase activity"/>
    <property type="evidence" value="ECO:0007669"/>
    <property type="project" value="UniProtKB-UniRule"/>
</dbReference>
<dbReference type="Pfam" id="PF15924">
    <property type="entry name" value="ALG11_N"/>
    <property type="match status" value="1"/>
</dbReference>
<dbReference type="OMA" id="ARLYGWV"/>
<keyword evidence="6 14" id="KW-0328">Glycosyltransferase</keyword>
<evidence type="ECO:0000259" key="16">
    <source>
        <dbReference type="Pfam" id="PF15924"/>
    </source>
</evidence>
<dbReference type="OrthoDB" id="2276068at2759"/>
<keyword evidence="11 14" id="KW-0472">Membrane</keyword>
<evidence type="ECO:0000256" key="11">
    <source>
        <dbReference type="ARBA" id="ARBA00023136"/>
    </source>
</evidence>
<dbReference type="GO" id="GO:0005789">
    <property type="term" value="C:endoplasmic reticulum membrane"/>
    <property type="evidence" value="ECO:0007669"/>
    <property type="project" value="UniProtKB-SubCell"/>
</dbReference>
<feature type="domain" description="ALG11 mannosyltransferase N-terminal" evidence="16">
    <location>
        <begin position="57"/>
        <end position="262"/>
    </location>
</feature>
<proteinExistence type="inferred from homology"/>
<evidence type="ECO:0000256" key="3">
    <source>
        <dbReference type="ARBA" id="ARBA00009481"/>
    </source>
</evidence>
<evidence type="ECO:0000256" key="1">
    <source>
        <dbReference type="ARBA" id="ARBA00004389"/>
    </source>
</evidence>